<evidence type="ECO:0000256" key="2">
    <source>
        <dbReference type="ARBA" id="ARBA00022723"/>
    </source>
</evidence>
<evidence type="ECO:0000256" key="5">
    <source>
        <dbReference type="ARBA" id="ARBA00023049"/>
    </source>
</evidence>
<dbReference type="PANTHER" id="PTHR22726">
    <property type="entry name" value="METALLOENDOPEPTIDASE OMA1"/>
    <property type="match status" value="1"/>
</dbReference>
<feature type="compositionally biased region" description="Polar residues" evidence="7">
    <location>
        <begin position="41"/>
        <end position="64"/>
    </location>
</feature>
<keyword evidence="4 6" id="KW-0862">Zinc</keyword>
<dbReference type="InterPro" id="IPR001915">
    <property type="entry name" value="Peptidase_M48"/>
</dbReference>
<evidence type="ECO:0000256" key="4">
    <source>
        <dbReference type="ARBA" id="ARBA00022833"/>
    </source>
</evidence>
<keyword evidence="5 6" id="KW-0482">Metalloprotease</keyword>
<evidence type="ECO:0000256" key="7">
    <source>
        <dbReference type="SAM" id="MobiDB-lite"/>
    </source>
</evidence>
<dbReference type="GO" id="GO:0004222">
    <property type="term" value="F:metalloendopeptidase activity"/>
    <property type="evidence" value="ECO:0007669"/>
    <property type="project" value="InterPro"/>
</dbReference>
<dbReference type="GO" id="GO:0006515">
    <property type="term" value="P:protein quality control for misfolded or incompletely synthesized proteins"/>
    <property type="evidence" value="ECO:0007669"/>
    <property type="project" value="TreeGrafter"/>
</dbReference>
<dbReference type="CDD" id="cd07331">
    <property type="entry name" value="M48C_Oma1_like"/>
    <property type="match status" value="1"/>
</dbReference>
<protein>
    <submittedName>
        <fullName evidence="9">T-complex protein 1 subunit theta</fullName>
    </submittedName>
</protein>
<dbReference type="GO" id="GO:0046872">
    <property type="term" value="F:metal ion binding"/>
    <property type="evidence" value="ECO:0007669"/>
    <property type="project" value="UniProtKB-KW"/>
</dbReference>
<reference evidence="9" key="1">
    <citation type="submission" date="2022-11" db="EMBL/GenBank/DDBJ databases">
        <authorList>
            <person name="Petersen C."/>
        </authorList>
    </citation>
    <scope>NUCLEOTIDE SEQUENCE</scope>
    <source>
        <strain evidence="9">IBT 29864</strain>
    </source>
</reference>
<dbReference type="PANTHER" id="PTHR22726:SF1">
    <property type="entry name" value="METALLOENDOPEPTIDASE OMA1, MITOCHONDRIAL"/>
    <property type="match status" value="1"/>
</dbReference>
<dbReference type="AlphaFoldDB" id="A0A9W9RSK8"/>
<proteinExistence type="inferred from homology"/>
<dbReference type="InterPro" id="IPR051156">
    <property type="entry name" value="Mito/Outer_Membr_Metalloprot"/>
</dbReference>
<keyword evidence="1 6" id="KW-0645">Protease</keyword>
<gene>
    <name evidence="9" type="ORF">N7496_010227</name>
</gene>
<organism evidence="9 10">
    <name type="scientific">Penicillium cataractarum</name>
    <dbReference type="NCBI Taxonomy" id="2100454"/>
    <lineage>
        <taxon>Eukaryota</taxon>
        <taxon>Fungi</taxon>
        <taxon>Dikarya</taxon>
        <taxon>Ascomycota</taxon>
        <taxon>Pezizomycotina</taxon>
        <taxon>Eurotiomycetes</taxon>
        <taxon>Eurotiomycetidae</taxon>
        <taxon>Eurotiales</taxon>
        <taxon>Aspergillaceae</taxon>
        <taxon>Penicillium</taxon>
    </lineage>
</organism>
<name>A0A9W9RSK8_9EURO</name>
<evidence type="ECO:0000259" key="8">
    <source>
        <dbReference type="Pfam" id="PF01435"/>
    </source>
</evidence>
<accession>A0A9W9RSK8</accession>
<dbReference type="Pfam" id="PF01435">
    <property type="entry name" value="Peptidase_M48"/>
    <property type="match status" value="1"/>
</dbReference>
<evidence type="ECO:0000313" key="9">
    <source>
        <dbReference type="EMBL" id="KAJ5364514.1"/>
    </source>
</evidence>
<dbReference type="Gene3D" id="3.30.2010.10">
    <property type="entry name" value="Metalloproteases ('zincins'), catalytic domain"/>
    <property type="match status" value="1"/>
</dbReference>
<dbReference type="Proteomes" id="UP001147782">
    <property type="component" value="Unassembled WGS sequence"/>
</dbReference>
<dbReference type="RefSeq" id="XP_056552140.1">
    <property type="nucleotide sequence ID" value="XM_056703140.1"/>
</dbReference>
<reference evidence="9" key="2">
    <citation type="journal article" date="2023" name="IMA Fungus">
        <title>Comparative genomic study of the Penicillium genus elucidates a diverse pangenome and 15 lateral gene transfer events.</title>
        <authorList>
            <person name="Petersen C."/>
            <person name="Sorensen T."/>
            <person name="Nielsen M.R."/>
            <person name="Sondergaard T.E."/>
            <person name="Sorensen J.L."/>
            <person name="Fitzpatrick D.A."/>
            <person name="Frisvad J.C."/>
            <person name="Nielsen K.L."/>
        </authorList>
    </citation>
    <scope>NUCLEOTIDE SEQUENCE</scope>
    <source>
        <strain evidence="9">IBT 29864</strain>
    </source>
</reference>
<comment type="cofactor">
    <cofactor evidence="6">
        <name>Zn(2+)</name>
        <dbReference type="ChEBI" id="CHEBI:29105"/>
    </cofactor>
    <text evidence="6">Binds 1 zinc ion per subunit.</text>
</comment>
<keyword evidence="2" id="KW-0479">Metal-binding</keyword>
<dbReference type="EMBL" id="JAPZBS010000008">
    <property type="protein sequence ID" value="KAJ5364514.1"/>
    <property type="molecule type" value="Genomic_DNA"/>
</dbReference>
<dbReference type="OrthoDB" id="7464992at2759"/>
<dbReference type="GO" id="GO:0005743">
    <property type="term" value="C:mitochondrial inner membrane"/>
    <property type="evidence" value="ECO:0007669"/>
    <property type="project" value="TreeGrafter"/>
</dbReference>
<comment type="caution">
    <text evidence="9">The sequence shown here is derived from an EMBL/GenBank/DDBJ whole genome shotgun (WGS) entry which is preliminary data.</text>
</comment>
<feature type="region of interest" description="Disordered" evidence="7">
    <location>
        <begin position="1"/>
        <end position="98"/>
    </location>
</feature>
<comment type="similarity">
    <text evidence="6">Belongs to the peptidase M48 family.</text>
</comment>
<evidence type="ECO:0000256" key="3">
    <source>
        <dbReference type="ARBA" id="ARBA00022801"/>
    </source>
</evidence>
<keyword evidence="10" id="KW-1185">Reference proteome</keyword>
<evidence type="ECO:0000256" key="6">
    <source>
        <dbReference type="RuleBase" id="RU003983"/>
    </source>
</evidence>
<keyword evidence="3 6" id="KW-0378">Hydrolase</keyword>
<feature type="domain" description="Peptidase M48" evidence="8">
    <location>
        <begin position="176"/>
        <end position="350"/>
    </location>
</feature>
<dbReference type="GO" id="GO:0034982">
    <property type="term" value="P:mitochondrial protein processing"/>
    <property type="evidence" value="ECO:0007669"/>
    <property type="project" value="TreeGrafter"/>
</dbReference>
<sequence>MSLIHAPPISPRHAHRVPTHPRPPTPISASQHPPTRIPHTPSHTFTTNLSSIPTPSISKTQSPNPIHPLPYRPFTTSHPHRARNTYNRFNSSSSSSPRQSLFHTLITRSKPHHFVLIGLGLSGVYFYNTEVVEMTGRRRFNCVSHAAELKMGAQSYREVLAQSQGRVLPDNHPLAQMVNRVLQRLIPQAPIEGADWRVHVIVDDGNANAFVLPGGKVFVYTGILPICQDEDGLAAVLGHEIAHVVARHPAERMSNSFLTLGTVFLISLLFDVSGNLSSMLVNLMWSLPNSRTQEAEADNIGLMMMAKACFNPEAAVRLWHRMQEQEKSAPPQFMSTHPSSYNREEAIRGWLEKAETIYQDNGCSTFGSYMPSFKKAYQTQSSYGW</sequence>
<evidence type="ECO:0000256" key="1">
    <source>
        <dbReference type="ARBA" id="ARBA00022670"/>
    </source>
</evidence>
<evidence type="ECO:0000313" key="10">
    <source>
        <dbReference type="Proteomes" id="UP001147782"/>
    </source>
</evidence>
<dbReference type="GeneID" id="81442319"/>